<proteinExistence type="predicted"/>
<dbReference type="RefSeq" id="WP_085422302.1">
    <property type="nucleotide sequence ID" value="NZ_FXAF01000006.1"/>
</dbReference>
<evidence type="ECO:0000256" key="1">
    <source>
        <dbReference type="SAM" id="Phobius"/>
    </source>
</evidence>
<accession>A0A1X7EZC3</accession>
<sequence>MSDREPTVIDTGGSGGWAVAAILLIVIIAGGLILFEGGYLGTRNVDIDVSLPKVEAPQPITR</sequence>
<keyword evidence="3" id="KW-1185">Reference proteome</keyword>
<keyword evidence="1" id="KW-1133">Transmembrane helix</keyword>
<dbReference type="STRING" id="464029.SAMN02982989_2063"/>
<name>A0A1X7EZC3_9HYPH</name>
<gene>
    <name evidence="2" type="ORF">SAMN02982989_2063</name>
</gene>
<keyword evidence="1" id="KW-0472">Membrane</keyword>
<organism evidence="2 3">
    <name type="scientific">Xaviernesmea oryzae</name>
    <dbReference type="NCBI Taxonomy" id="464029"/>
    <lineage>
        <taxon>Bacteria</taxon>
        <taxon>Pseudomonadati</taxon>
        <taxon>Pseudomonadota</taxon>
        <taxon>Alphaproteobacteria</taxon>
        <taxon>Hyphomicrobiales</taxon>
        <taxon>Rhizobiaceae</taxon>
        <taxon>Rhizobium/Agrobacterium group</taxon>
        <taxon>Xaviernesmea</taxon>
    </lineage>
</organism>
<feature type="transmembrane region" description="Helical" evidence="1">
    <location>
        <begin position="15"/>
        <end position="35"/>
    </location>
</feature>
<protein>
    <submittedName>
        <fullName evidence="2">Uncharacterized protein</fullName>
    </submittedName>
</protein>
<dbReference type="Proteomes" id="UP000192903">
    <property type="component" value="Unassembled WGS sequence"/>
</dbReference>
<keyword evidence="1" id="KW-0812">Transmembrane</keyword>
<dbReference type="EMBL" id="FXAF01000006">
    <property type="protein sequence ID" value="SMF42952.1"/>
    <property type="molecule type" value="Genomic_DNA"/>
</dbReference>
<evidence type="ECO:0000313" key="2">
    <source>
        <dbReference type="EMBL" id="SMF42952.1"/>
    </source>
</evidence>
<evidence type="ECO:0000313" key="3">
    <source>
        <dbReference type="Proteomes" id="UP000192903"/>
    </source>
</evidence>
<reference evidence="3" key="1">
    <citation type="submission" date="2017-04" db="EMBL/GenBank/DDBJ databases">
        <authorList>
            <person name="Varghese N."/>
            <person name="Submissions S."/>
        </authorList>
    </citation>
    <scope>NUCLEOTIDE SEQUENCE [LARGE SCALE GENOMIC DNA]</scope>
    <source>
        <strain evidence="3">B4P</strain>
    </source>
</reference>
<dbReference type="AlphaFoldDB" id="A0A1X7EZC3"/>